<evidence type="ECO:0000313" key="1">
    <source>
        <dbReference type="EMBL" id="MBC3766279.1"/>
    </source>
</evidence>
<dbReference type="EMBL" id="JACNEP010000007">
    <property type="protein sequence ID" value="MBC3766279.1"/>
    <property type="molecule type" value="Genomic_DNA"/>
</dbReference>
<evidence type="ECO:0000313" key="2">
    <source>
        <dbReference type="Proteomes" id="UP000601768"/>
    </source>
</evidence>
<sequence>MSEDFQQARARIVDKHKYELYRQYFSQGNRFLRDLDSHDAMCGFFKDSSSADNTQEQRYKLHLIVIELSLEDYNRIQSWMKTKRYRERKAKLGAKQVSITLDRDRFEELKRLQARLDCETYNDLVKELARRYNVTNKQARRWNR</sequence>
<dbReference type="AlphaFoldDB" id="A0A8J6IU37"/>
<reference evidence="1" key="1">
    <citation type="journal article" date="2018" name="Int. J. Syst. Evol. Microbiol.">
        <title>Neptunicella marina gen. nov., sp. nov., isolated from surface seawater.</title>
        <authorList>
            <person name="Liu X."/>
            <person name="Lai Q."/>
            <person name="Du Y."/>
            <person name="Zhang X."/>
            <person name="Liu Z."/>
            <person name="Sun F."/>
            <person name="Shao Z."/>
        </authorList>
    </citation>
    <scope>NUCLEOTIDE SEQUENCE</scope>
    <source>
        <strain evidence="1">S27-2</strain>
    </source>
</reference>
<name>A0A8J6IU37_9ALTE</name>
<dbReference type="Proteomes" id="UP000601768">
    <property type="component" value="Unassembled WGS sequence"/>
</dbReference>
<gene>
    <name evidence="1" type="ORF">H8B19_10335</name>
</gene>
<proteinExistence type="predicted"/>
<keyword evidence="2" id="KW-1185">Reference proteome</keyword>
<reference evidence="1" key="2">
    <citation type="submission" date="2020-08" db="EMBL/GenBank/DDBJ databases">
        <authorList>
            <person name="Lai Q."/>
        </authorList>
    </citation>
    <scope>NUCLEOTIDE SEQUENCE</scope>
    <source>
        <strain evidence="1">S27-2</strain>
    </source>
</reference>
<accession>A0A8J6IU37</accession>
<dbReference type="RefSeq" id="WP_186506809.1">
    <property type="nucleotide sequence ID" value="NZ_JACNEP010000007.1"/>
</dbReference>
<comment type="caution">
    <text evidence="1">The sequence shown here is derived from an EMBL/GenBank/DDBJ whole genome shotgun (WGS) entry which is preliminary data.</text>
</comment>
<protein>
    <submittedName>
        <fullName evidence="1">Uncharacterized protein</fullName>
    </submittedName>
</protein>
<organism evidence="1 2">
    <name type="scientific">Neptunicella marina</name>
    <dbReference type="NCBI Taxonomy" id="2125989"/>
    <lineage>
        <taxon>Bacteria</taxon>
        <taxon>Pseudomonadati</taxon>
        <taxon>Pseudomonadota</taxon>
        <taxon>Gammaproteobacteria</taxon>
        <taxon>Alteromonadales</taxon>
        <taxon>Alteromonadaceae</taxon>
        <taxon>Neptunicella</taxon>
    </lineage>
</organism>